<comment type="caution">
    <text evidence="3">The sequence shown here is derived from an EMBL/GenBank/DDBJ whole genome shotgun (WGS) entry which is preliminary data.</text>
</comment>
<keyword evidence="1" id="KW-0802">TPR repeat</keyword>
<dbReference type="InterPro" id="IPR011990">
    <property type="entry name" value="TPR-like_helical_dom_sf"/>
</dbReference>
<keyword evidence="2" id="KW-1133">Transmembrane helix</keyword>
<evidence type="ECO:0000256" key="2">
    <source>
        <dbReference type="SAM" id="Phobius"/>
    </source>
</evidence>
<dbReference type="Gene3D" id="1.25.40.10">
    <property type="entry name" value="Tetratricopeptide repeat domain"/>
    <property type="match status" value="1"/>
</dbReference>
<dbReference type="EMBL" id="LACI01001579">
    <property type="protein sequence ID" value="KJU84184.1"/>
    <property type="molecule type" value="Genomic_DNA"/>
</dbReference>
<name>A0A0F3GQB9_9BACT</name>
<dbReference type="SMART" id="SM00028">
    <property type="entry name" value="TPR"/>
    <property type="match status" value="2"/>
</dbReference>
<feature type="transmembrane region" description="Helical" evidence="2">
    <location>
        <begin position="121"/>
        <end position="140"/>
    </location>
</feature>
<evidence type="ECO:0000313" key="3">
    <source>
        <dbReference type="EMBL" id="KJU84184.1"/>
    </source>
</evidence>
<dbReference type="Proteomes" id="UP000033423">
    <property type="component" value="Unassembled WGS sequence"/>
</dbReference>
<keyword evidence="2" id="KW-0812">Transmembrane</keyword>
<dbReference type="SUPFAM" id="SSF48452">
    <property type="entry name" value="TPR-like"/>
    <property type="match status" value="1"/>
</dbReference>
<dbReference type="InterPro" id="IPR019734">
    <property type="entry name" value="TPR_rpt"/>
</dbReference>
<proteinExistence type="predicted"/>
<protein>
    <submittedName>
        <fullName evidence="3">Uncharacterized protein</fullName>
    </submittedName>
</protein>
<accession>A0A0F3GQB9</accession>
<feature type="repeat" description="TPR" evidence="1">
    <location>
        <begin position="55"/>
        <end position="88"/>
    </location>
</feature>
<gene>
    <name evidence="3" type="ORF">MBAV_003620</name>
</gene>
<dbReference type="AlphaFoldDB" id="A0A0F3GQB9"/>
<keyword evidence="2" id="KW-0472">Membrane</keyword>
<evidence type="ECO:0000256" key="1">
    <source>
        <dbReference type="PROSITE-ProRule" id="PRU00339"/>
    </source>
</evidence>
<dbReference type="PROSITE" id="PS50005">
    <property type="entry name" value="TPR"/>
    <property type="match status" value="1"/>
</dbReference>
<feature type="non-terminal residue" evidence="3">
    <location>
        <position position="141"/>
    </location>
</feature>
<sequence length="141" mass="15430">MVCLSFLTPLTAYGSVDTAGANEVFQKASAYYAQGKYDSAIARYEGLLAAGVESGNLYYNLGNCYFKAGDIGRSILSYERAGRLIPHDPDLKANYEFVLSQAPNREKIQQADPVKRSLGQVFVLLTINGICIILSVLYLFA</sequence>
<dbReference type="Pfam" id="PF13432">
    <property type="entry name" value="TPR_16"/>
    <property type="match status" value="1"/>
</dbReference>
<reference evidence="3 4" key="1">
    <citation type="submission" date="2015-02" db="EMBL/GenBank/DDBJ databases">
        <title>Single-cell genomics of uncultivated deep-branching MTB reveals a conserved set of magnetosome genes.</title>
        <authorList>
            <person name="Kolinko S."/>
            <person name="Richter M."/>
            <person name="Glockner F.O."/>
            <person name="Brachmann A."/>
            <person name="Schuler D."/>
        </authorList>
    </citation>
    <scope>NUCLEOTIDE SEQUENCE [LARGE SCALE GENOMIC DNA]</scope>
    <source>
        <strain evidence="3">TM-1</strain>
    </source>
</reference>
<evidence type="ECO:0000313" key="4">
    <source>
        <dbReference type="Proteomes" id="UP000033423"/>
    </source>
</evidence>
<keyword evidence="4" id="KW-1185">Reference proteome</keyword>
<organism evidence="3 4">
    <name type="scientific">Candidatus Magnetobacterium bavaricum</name>
    <dbReference type="NCBI Taxonomy" id="29290"/>
    <lineage>
        <taxon>Bacteria</taxon>
        <taxon>Pseudomonadati</taxon>
        <taxon>Nitrospirota</taxon>
        <taxon>Thermodesulfovibrionia</taxon>
        <taxon>Thermodesulfovibrionales</taxon>
        <taxon>Candidatus Magnetobacteriaceae</taxon>
        <taxon>Candidatus Magnetobacterium</taxon>
    </lineage>
</organism>